<evidence type="ECO:0000256" key="1">
    <source>
        <dbReference type="SAM" id="Phobius"/>
    </source>
</evidence>
<reference evidence="3 4" key="2">
    <citation type="submission" date="2013-02" db="EMBL/GenBank/DDBJ databases">
        <title>The Genome Sequence of Plasmodium falciparum Vietnam Oak-Knoll (FVO).</title>
        <authorList>
            <consortium name="The Broad Institute Genome Sequencing Platform"/>
            <consortium name="The Broad Institute Genome Sequencing Center for Infectious Disease"/>
            <person name="Neafsey D."/>
            <person name="Cheeseman I."/>
            <person name="Volkman S."/>
            <person name="Adams J."/>
            <person name="Walker B."/>
            <person name="Young S.K."/>
            <person name="Zeng Q."/>
            <person name="Gargeya S."/>
            <person name="Fitzgerald M."/>
            <person name="Haas B."/>
            <person name="Abouelleil A."/>
            <person name="Alvarado L."/>
            <person name="Arachchi H.M."/>
            <person name="Berlin A.M."/>
            <person name="Chapman S.B."/>
            <person name="Dewar J."/>
            <person name="Goldberg J."/>
            <person name="Griggs A."/>
            <person name="Gujja S."/>
            <person name="Hansen M."/>
            <person name="Howarth C."/>
            <person name="Imamovic A."/>
            <person name="Larimer J."/>
            <person name="McCowan C."/>
            <person name="Murphy C."/>
            <person name="Neiman D."/>
            <person name="Pearson M."/>
            <person name="Priest M."/>
            <person name="Roberts A."/>
            <person name="Saif S."/>
            <person name="Shea T."/>
            <person name="Sisk P."/>
            <person name="Sykes S."/>
            <person name="Wortman J."/>
            <person name="Nusbaum C."/>
            <person name="Birren B."/>
        </authorList>
    </citation>
    <scope>NUCLEOTIDE SEQUENCE [LARGE SCALE GENOMIC DNA]</scope>
    <source>
        <strain evidence="4">Vietnam Oak-Knoll (FVO)</strain>
    </source>
</reference>
<proteinExistence type="predicted"/>
<keyword evidence="1" id="KW-0472">Membrane</keyword>
<sequence>MKTIIIVTLFILILNTIIINPCTCVPNTLPIEYFDYETLKENVKIRDSNTKTQLIILSAVCASILLSLSSLWGIRIHYNHEMNKKEINNYELNSDLLKDADFYMVE</sequence>
<evidence type="ECO:0000313" key="4">
    <source>
        <dbReference type="Proteomes" id="UP000030690"/>
    </source>
</evidence>
<feature type="signal peptide" evidence="2">
    <location>
        <begin position="1"/>
        <end position="24"/>
    </location>
</feature>
<evidence type="ECO:0000256" key="2">
    <source>
        <dbReference type="SAM" id="SignalP"/>
    </source>
</evidence>
<feature type="chain" id="PRO_5001535867" description="Liver stage associated protein 1" evidence="2">
    <location>
        <begin position="25"/>
        <end position="106"/>
    </location>
</feature>
<dbReference type="AlphaFoldDB" id="A0A024V5J4"/>
<dbReference type="OrthoDB" id="386417at2759"/>
<reference evidence="3 4" key="1">
    <citation type="submission" date="2013-02" db="EMBL/GenBank/DDBJ databases">
        <title>The Genome Annotation of Plasmodium falciparum Vietnam Oak-Knoll (FVO).</title>
        <authorList>
            <consortium name="The Broad Institute Genome Sequencing Platform"/>
            <consortium name="The Broad Institute Genome Sequencing Center for Infectious Disease"/>
            <person name="Neafsey D."/>
            <person name="Hoffman S."/>
            <person name="Volkman S."/>
            <person name="Rosenthal P."/>
            <person name="Walker B."/>
            <person name="Young S.K."/>
            <person name="Zeng Q."/>
            <person name="Gargeya S."/>
            <person name="Fitzgerald M."/>
            <person name="Haas B."/>
            <person name="Abouelleil A."/>
            <person name="Allen A.W."/>
            <person name="Alvarado L."/>
            <person name="Arachchi H.M."/>
            <person name="Berlin A.M."/>
            <person name="Chapman S.B."/>
            <person name="Gainer-Dewar J."/>
            <person name="Goldberg J."/>
            <person name="Griggs A."/>
            <person name="Gujja S."/>
            <person name="Hansen M."/>
            <person name="Howarth C."/>
            <person name="Imamovic A."/>
            <person name="Ireland A."/>
            <person name="Larimer J."/>
            <person name="McCowan C."/>
            <person name="Murphy C."/>
            <person name="Pearson M."/>
            <person name="Poon T.W."/>
            <person name="Priest M."/>
            <person name="Roberts A."/>
            <person name="Saif S."/>
            <person name="Shea T."/>
            <person name="Sisk P."/>
            <person name="Sykes S."/>
            <person name="Wortman J."/>
            <person name="Nusbaum C."/>
            <person name="Birren B."/>
        </authorList>
    </citation>
    <scope>NUCLEOTIDE SEQUENCE [LARGE SCALE GENOMIC DNA]</scope>
    <source>
        <strain evidence="4">Vietnam Oak-Knoll (FVO)</strain>
    </source>
</reference>
<organism evidence="3 4">
    <name type="scientific">Plasmodium falciparum Vietnam Oak-Knoll</name>
    <name type="common">FVO</name>
    <dbReference type="NCBI Taxonomy" id="1036723"/>
    <lineage>
        <taxon>Eukaryota</taxon>
        <taxon>Sar</taxon>
        <taxon>Alveolata</taxon>
        <taxon>Apicomplexa</taxon>
        <taxon>Aconoidasida</taxon>
        <taxon>Haemosporida</taxon>
        <taxon>Plasmodiidae</taxon>
        <taxon>Plasmodium</taxon>
        <taxon>Plasmodium (Laverania)</taxon>
    </lineage>
</organism>
<accession>A0A024V5J4</accession>
<dbReference type="SMR" id="A0A024V5J4"/>
<protein>
    <recommendedName>
        <fullName evidence="5">Liver stage associated protein 1</fullName>
    </recommendedName>
</protein>
<keyword evidence="2" id="KW-0732">Signal</keyword>
<keyword evidence="1" id="KW-0812">Transmembrane</keyword>
<gene>
    <name evidence="3" type="ORF">PFFVO_03269</name>
</gene>
<keyword evidence="1" id="KW-1133">Transmembrane helix</keyword>
<evidence type="ECO:0008006" key="5">
    <source>
        <dbReference type="Google" id="ProtNLM"/>
    </source>
</evidence>
<name>A0A024V5J4_PLAFA</name>
<dbReference type="Proteomes" id="UP000030690">
    <property type="component" value="Unassembled WGS sequence"/>
</dbReference>
<dbReference type="Pfam" id="PF09716">
    <property type="entry name" value="ETRAMP"/>
    <property type="match status" value="1"/>
</dbReference>
<dbReference type="EMBL" id="KI925114">
    <property type="protein sequence ID" value="ETW17827.1"/>
    <property type="molecule type" value="Genomic_DNA"/>
</dbReference>
<feature type="transmembrane region" description="Helical" evidence="1">
    <location>
        <begin position="54"/>
        <end position="74"/>
    </location>
</feature>
<evidence type="ECO:0000313" key="3">
    <source>
        <dbReference type="EMBL" id="ETW17827.1"/>
    </source>
</evidence>